<keyword evidence="2" id="KW-1277">Toxin-antitoxin system</keyword>
<accession>A0A7K1SDG4</accession>
<dbReference type="GO" id="GO:0004519">
    <property type="term" value="F:endonuclease activity"/>
    <property type="evidence" value="ECO:0007669"/>
    <property type="project" value="UniProtKB-KW"/>
</dbReference>
<dbReference type="InterPro" id="IPR012933">
    <property type="entry name" value="HicA_mRNA_interferase"/>
</dbReference>
<dbReference type="GO" id="GO:0016787">
    <property type="term" value="F:hydrolase activity"/>
    <property type="evidence" value="ECO:0007669"/>
    <property type="project" value="UniProtKB-KW"/>
</dbReference>
<evidence type="ECO:0000256" key="1">
    <source>
        <dbReference type="ARBA" id="ARBA00006620"/>
    </source>
</evidence>
<evidence type="ECO:0000313" key="8">
    <source>
        <dbReference type="EMBL" id="MVM31825.1"/>
    </source>
</evidence>
<evidence type="ECO:0000256" key="6">
    <source>
        <dbReference type="ARBA" id="ARBA00022884"/>
    </source>
</evidence>
<evidence type="ECO:0000313" key="9">
    <source>
        <dbReference type="Proteomes" id="UP000436006"/>
    </source>
</evidence>
<name>A0A7K1SDG4_9BACT</name>
<dbReference type="InterPro" id="IPR038570">
    <property type="entry name" value="HicA_sf"/>
</dbReference>
<keyword evidence="3" id="KW-0540">Nuclease</keyword>
<dbReference type="Pfam" id="PF07927">
    <property type="entry name" value="HicA_toxin"/>
    <property type="match status" value="1"/>
</dbReference>
<keyword evidence="5" id="KW-0378">Hydrolase</keyword>
<evidence type="ECO:0000256" key="7">
    <source>
        <dbReference type="ARBA" id="ARBA00023016"/>
    </source>
</evidence>
<evidence type="ECO:0000256" key="5">
    <source>
        <dbReference type="ARBA" id="ARBA00022801"/>
    </source>
</evidence>
<evidence type="ECO:0000256" key="4">
    <source>
        <dbReference type="ARBA" id="ARBA00022759"/>
    </source>
</evidence>
<comment type="caution">
    <text evidence="8">The sequence shown here is derived from an EMBL/GenBank/DDBJ whole genome shotgun (WGS) entry which is preliminary data.</text>
</comment>
<dbReference type="AlphaFoldDB" id="A0A7K1SDG4"/>
<dbReference type="RefSeq" id="WP_157586462.1">
    <property type="nucleotide sequence ID" value="NZ_WPIN01000006.1"/>
</dbReference>
<dbReference type="Proteomes" id="UP000436006">
    <property type="component" value="Unassembled WGS sequence"/>
</dbReference>
<keyword evidence="4" id="KW-0255">Endonuclease</keyword>
<gene>
    <name evidence="8" type="ORF">GO755_17385</name>
</gene>
<dbReference type="Gene3D" id="3.30.920.30">
    <property type="entry name" value="Hypothetical protein"/>
    <property type="match status" value="1"/>
</dbReference>
<dbReference type="EMBL" id="WPIN01000006">
    <property type="protein sequence ID" value="MVM31825.1"/>
    <property type="molecule type" value="Genomic_DNA"/>
</dbReference>
<protein>
    <submittedName>
        <fullName evidence="8">Addiction module toxin, HicA family</fullName>
    </submittedName>
</protein>
<keyword evidence="6" id="KW-0694">RNA-binding</keyword>
<organism evidence="8 9">
    <name type="scientific">Spirosoma arboris</name>
    <dbReference type="NCBI Taxonomy" id="2682092"/>
    <lineage>
        <taxon>Bacteria</taxon>
        <taxon>Pseudomonadati</taxon>
        <taxon>Bacteroidota</taxon>
        <taxon>Cytophagia</taxon>
        <taxon>Cytophagales</taxon>
        <taxon>Cytophagaceae</taxon>
        <taxon>Spirosoma</taxon>
    </lineage>
</organism>
<keyword evidence="7" id="KW-0346">Stress response</keyword>
<keyword evidence="9" id="KW-1185">Reference proteome</keyword>
<evidence type="ECO:0000256" key="2">
    <source>
        <dbReference type="ARBA" id="ARBA00022649"/>
    </source>
</evidence>
<dbReference type="SUPFAM" id="SSF54786">
    <property type="entry name" value="YcfA/nrd intein domain"/>
    <property type="match status" value="1"/>
</dbReference>
<reference evidence="8 9" key="1">
    <citation type="submission" date="2019-12" db="EMBL/GenBank/DDBJ databases">
        <title>Spirosoma sp. HMF4905 genome sequencing and assembly.</title>
        <authorList>
            <person name="Kang H."/>
            <person name="Cha I."/>
            <person name="Kim H."/>
            <person name="Joh K."/>
        </authorList>
    </citation>
    <scope>NUCLEOTIDE SEQUENCE [LARGE SCALE GENOMIC DNA]</scope>
    <source>
        <strain evidence="8 9">HMF4905</strain>
    </source>
</reference>
<evidence type="ECO:0000256" key="3">
    <source>
        <dbReference type="ARBA" id="ARBA00022722"/>
    </source>
</evidence>
<dbReference type="GO" id="GO:0003729">
    <property type="term" value="F:mRNA binding"/>
    <property type="evidence" value="ECO:0007669"/>
    <property type="project" value="InterPro"/>
</dbReference>
<proteinExistence type="inferred from homology"/>
<sequence length="68" mass="7915">MSHKHPKVNARQLIKILAQKGFSFSRQSGSHAIYIDDEGLRTTIPIHGKKRVRYWFVKANYERHGPVN</sequence>
<comment type="similarity">
    <text evidence="1">Belongs to the HicA mRNA interferase family.</text>
</comment>